<dbReference type="SUPFAM" id="SSF57586">
    <property type="entry name" value="TNF receptor-like"/>
    <property type="match status" value="2"/>
</dbReference>
<comment type="caution">
    <text evidence="1">Lacks conserved residue(s) required for the propagation of feature annotation.</text>
</comment>
<accession>A0A3P8SBJ7</accession>
<dbReference type="InterPro" id="IPR008063">
    <property type="entry name" value="Fas_rcpt"/>
</dbReference>
<evidence type="ECO:0000256" key="2">
    <source>
        <dbReference type="SAM" id="Phobius"/>
    </source>
</evidence>
<dbReference type="STRING" id="161767.ENSAPEP00000009029"/>
<dbReference type="GO" id="GO:0002768">
    <property type="term" value="P:immune response-regulating cell surface receptor signaling pathway"/>
    <property type="evidence" value="ECO:0007669"/>
    <property type="project" value="TreeGrafter"/>
</dbReference>
<keyword evidence="2" id="KW-0472">Membrane</keyword>
<reference evidence="4 5" key="1">
    <citation type="submission" date="2018-03" db="EMBL/GenBank/DDBJ databases">
        <title>Finding Nemo's genes: A chromosome-scale reference assembly of the genome of the orange clownfish Amphiprion percula.</title>
        <authorList>
            <person name="Lehmann R."/>
        </authorList>
    </citation>
    <scope>NUCLEOTIDE SEQUENCE</scope>
</reference>
<organism evidence="4 5">
    <name type="scientific">Amphiprion percula</name>
    <name type="common">Orange clownfish</name>
    <name type="synonym">Lutjanus percula</name>
    <dbReference type="NCBI Taxonomy" id="161767"/>
    <lineage>
        <taxon>Eukaryota</taxon>
        <taxon>Metazoa</taxon>
        <taxon>Chordata</taxon>
        <taxon>Craniata</taxon>
        <taxon>Vertebrata</taxon>
        <taxon>Euteleostomi</taxon>
        <taxon>Actinopterygii</taxon>
        <taxon>Neopterygii</taxon>
        <taxon>Teleostei</taxon>
        <taxon>Neoteleostei</taxon>
        <taxon>Acanthomorphata</taxon>
        <taxon>Ovalentaria</taxon>
        <taxon>Pomacentridae</taxon>
        <taxon>Amphiprion</taxon>
    </lineage>
</organism>
<dbReference type="InterPro" id="IPR001368">
    <property type="entry name" value="TNFR/NGFR_Cys_rich_reg"/>
</dbReference>
<evidence type="ECO:0000313" key="5">
    <source>
        <dbReference type="Proteomes" id="UP000265080"/>
    </source>
</evidence>
<name>A0A3P8SBJ7_AMPPE</name>
<evidence type="ECO:0000313" key="4">
    <source>
        <dbReference type="Ensembl" id="ENSAPEP00000009029.1"/>
    </source>
</evidence>
<sequence length="311" mass="33773">MSCSSEDKFWTREGRCCDRCPAGTFLKSACNETKPSECSKCGHGSYTATKNHSNKCLPCRECSSINNQRKMSECSANQNAVCECVSGFFCSNEECDHCQLASQCPPGEGVQVPATRTNNTICSPCGDGTFSNVTDFQSACKPHTRCEDFGRTQISPGTSKTDAVCGGFRTQCSWMLPAGLWLGLVLTVLVLVLVFVLWRSKRGSYRAASSKGPVPPAEMDPAPPVTLEEFSSHCQETCISDTYKIPIFNPADEDEAVISIQDSEENSLPITPFKASVSFAESGHMNGSTGYCTGNFLRSYSEPQEDEYCGT</sequence>
<keyword evidence="2" id="KW-1133">Transmembrane helix</keyword>
<proteinExistence type="predicted"/>
<dbReference type="PROSITE" id="PS50050">
    <property type="entry name" value="TNFR_NGFR_2"/>
    <property type="match status" value="3"/>
</dbReference>
<dbReference type="PANTHER" id="PTHR46875:SF2">
    <property type="entry name" value="TUMOR NECROSIS FACTOR RECEPTOR SUPERFAMILY MEMBER 5-LIKE ISOFORM X1"/>
    <property type="match status" value="1"/>
</dbReference>
<reference evidence="4" key="3">
    <citation type="submission" date="2025-09" db="UniProtKB">
        <authorList>
            <consortium name="Ensembl"/>
        </authorList>
    </citation>
    <scope>IDENTIFICATION</scope>
</reference>
<dbReference type="PROSITE" id="PS00652">
    <property type="entry name" value="TNFR_NGFR_1"/>
    <property type="match status" value="1"/>
</dbReference>
<dbReference type="InterPro" id="IPR052135">
    <property type="entry name" value="TNFRSF5"/>
</dbReference>
<dbReference type="PANTHER" id="PTHR46875">
    <property type="entry name" value="TUMOR NECROSIS FACTOR RECEPTOR SUPERFAMILY MEMBER 5"/>
    <property type="match status" value="1"/>
</dbReference>
<feature type="transmembrane region" description="Helical" evidence="2">
    <location>
        <begin position="174"/>
        <end position="198"/>
    </location>
</feature>
<dbReference type="AlphaFoldDB" id="A0A3P8SBJ7"/>
<evidence type="ECO:0000259" key="3">
    <source>
        <dbReference type="PROSITE" id="PS50050"/>
    </source>
</evidence>
<reference evidence="4" key="2">
    <citation type="submission" date="2025-08" db="UniProtKB">
        <authorList>
            <consortium name="Ensembl"/>
        </authorList>
    </citation>
    <scope>IDENTIFICATION</scope>
</reference>
<dbReference type="GeneTree" id="ENSGT00950000183126"/>
<feature type="repeat" description="TNFR-Cys" evidence="1">
    <location>
        <begin position="83"/>
        <end position="122"/>
    </location>
</feature>
<feature type="repeat" description="TNFR-Cys" evidence="1">
    <location>
        <begin position="40"/>
        <end position="82"/>
    </location>
</feature>
<feature type="domain" description="TNFR-Cys" evidence="3">
    <location>
        <begin position="124"/>
        <end position="165"/>
    </location>
</feature>
<dbReference type="SMART" id="SM00208">
    <property type="entry name" value="TNFR"/>
    <property type="match status" value="4"/>
</dbReference>
<feature type="disulfide bond" evidence="1">
    <location>
        <begin position="104"/>
        <end position="122"/>
    </location>
</feature>
<dbReference type="Pfam" id="PF00020">
    <property type="entry name" value="TNFR_c6"/>
    <property type="match status" value="3"/>
</dbReference>
<dbReference type="GO" id="GO:0004888">
    <property type="term" value="F:transmembrane signaling receptor activity"/>
    <property type="evidence" value="ECO:0007669"/>
    <property type="project" value="InterPro"/>
</dbReference>
<feature type="repeat" description="TNFR-Cys" evidence="1">
    <location>
        <begin position="124"/>
        <end position="165"/>
    </location>
</feature>
<dbReference type="GO" id="GO:0009897">
    <property type="term" value="C:external side of plasma membrane"/>
    <property type="evidence" value="ECO:0007669"/>
    <property type="project" value="TreeGrafter"/>
</dbReference>
<feature type="domain" description="TNFR-Cys" evidence="3">
    <location>
        <begin position="40"/>
        <end position="82"/>
    </location>
</feature>
<dbReference type="GO" id="GO:0035631">
    <property type="term" value="C:CD40 receptor complex"/>
    <property type="evidence" value="ECO:0007669"/>
    <property type="project" value="TreeGrafter"/>
</dbReference>
<feature type="disulfide bond" evidence="1">
    <location>
        <begin position="41"/>
        <end position="56"/>
    </location>
</feature>
<keyword evidence="1" id="KW-1015">Disulfide bond</keyword>
<dbReference type="OMA" id="CEHCLPV"/>
<dbReference type="PRINTS" id="PR01680">
    <property type="entry name" value="TNFACTORR6"/>
</dbReference>
<keyword evidence="2" id="KW-0812">Transmembrane</keyword>
<evidence type="ECO:0000256" key="1">
    <source>
        <dbReference type="PROSITE-ProRule" id="PRU00206"/>
    </source>
</evidence>
<dbReference type="GO" id="GO:0006915">
    <property type="term" value="P:apoptotic process"/>
    <property type="evidence" value="ECO:0007669"/>
    <property type="project" value="InterPro"/>
</dbReference>
<dbReference type="GO" id="GO:0006955">
    <property type="term" value="P:immune response"/>
    <property type="evidence" value="ECO:0007669"/>
    <property type="project" value="InterPro"/>
</dbReference>
<feature type="domain" description="TNFR-Cys" evidence="3">
    <location>
        <begin position="83"/>
        <end position="122"/>
    </location>
</feature>
<feature type="disulfide bond" evidence="1">
    <location>
        <begin position="125"/>
        <end position="140"/>
    </location>
</feature>
<dbReference type="Gene3D" id="2.10.50.10">
    <property type="entry name" value="Tumor Necrosis Factor Receptor, subunit A, domain 2"/>
    <property type="match status" value="3"/>
</dbReference>
<protein>
    <recommendedName>
        <fullName evidence="3">TNFR-Cys domain-containing protein</fullName>
    </recommendedName>
</protein>
<keyword evidence="5" id="KW-1185">Reference proteome</keyword>
<dbReference type="Ensembl" id="ENSAPET00000009279.1">
    <property type="protein sequence ID" value="ENSAPEP00000009029.1"/>
    <property type="gene ID" value="ENSAPEG00000006501.1"/>
</dbReference>
<dbReference type="Proteomes" id="UP000265080">
    <property type="component" value="Chromosome 7"/>
</dbReference>